<dbReference type="PROSITE" id="PS51269">
    <property type="entry name" value="COMM"/>
    <property type="match status" value="1"/>
</dbReference>
<organism evidence="2 3">
    <name type="scientific">Cephus cinctus</name>
    <name type="common">Wheat stem sawfly</name>
    <dbReference type="NCBI Taxonomy" id="211228"/>
    <lineage>
        <taxon>Eukaryota</taxon>
        <taxon>Metazoa</taxon>
        <taxon>Ecdysozoa</taxon>
        <taxon>Arthropoda</taxon>
        <taxon>Hexapoda</taxon>
        <taxon>Insecta</taxon>
        <taxon>Pterygota</taxon>
        <taxon>Neoptera</taxon>
        <taxon>Endopterygota</taxon>
        <taxon>Hymenoptera</taxon>
        <taxon>Cephoidea</taxon>
        <taxon>Cephidae</taxon>
        <taxon>Cephus</taxon>
    </lineage>
</organism>
<feature type="domain" description="COMM" evidence="1">
    <location>
        <begin position="7"/>
        <end position="77"/>
    </location>
</feature>
<dbReference type="AlphaFoldDB" id="A0AAJ7CBJ3"/>
<evidence type="ECO:0000259" key="1">
    <source>
        <dbReference type="PROSITE" id="PS51269"/>
    </source>
</evidence>
<evidence type="ECO:0000313" key="3">
    <source>
        <dbReference type="RefSeq" id="XP_015606542.1"/>
    </source>
</evidence>
<sequence>MEVSSSKVLDVSWKFGVTAASSEMSKVGRTYLQVRLLLDESSGGGERNSVFAEMSLTQFCKLLHDLETAKNNIDLLQ</sequence>
<accession>A0AAJ7CBJ3</accession>
<keyword evidence="2" id="KW-1185">Reference proteome</keyword>
<dbReference type="GeneID" id="107273152"/>
<reference evidence="3" key="1">
    <citation type="submission" date="2025-08" db="UniProtKB">
        <authorList>
            <consortium name="RefSeq"/>
        </authorList>
    </citation>
    <scope>IDENTIFICATION</scope>
</reference>
<evidence type="ECO:0000313" key="2">
    <source>
        <dbReference type="Proteomes" id="UP000694920"/>
    </source>
</evidence>
<name>A0AAJ7CBJ3_CEPCN</name>
<protein>
    <submittedName>
        <fullName evidence="3">COMM domain-containing protein 7</fullName>
    </submittedName>
</protein>
<dbReference type="Pfam" id="PF07258">
    <property type="entry name" value="COMM_domain"/>
    <property type="match status" value="1"/>
</dbReference>
<dbReference type="InterPro" id="IPR017920">
    <property type="entry name" value="COMM"/>
</dbReference>
<gene>
    <name evidence="3" type="primary">LOC107273152</name>
</gene>
<dbReference type="KEGG" id="ccin:107273152"/>
<dbReference type="RefSeq" id="XP_015606542.1">
    <property type="nucleotide sequence ID" value="XM_015751056.2"/>
</dbReference>
<dbReference type="Proteomes" id="UP000694920">
    <property type="component" value="Unplaced"/>
</dbReference>
<proteinExistence type="predicted"/>